<organism evidence="2">
    <name type="scientific">marine sediment metagenome</name>
    <dbReference type="NCBI Taxonomy" id="412755"/>
    <lineage>
        <taxon>unclassified sequences</taxon>
        <taxon>metagenomes</taxon>
        <taxon>ecological metagenomes</taxon>
    </lineage>
</organism>
<proteinExistence type="predicted"/>
<dbReference type="EMBL" id="LAZR01046676">
    <property type="protein sequence ID" value="KKK95987.1"/>
    <property type="molecule type" value="Genomic_DNA"/>
</dbReference>
<sequence>LWRWRAKLGVDVVQLGLGWDGSSWPWPVHRIQDEAEWANLDLPGVIQSYFRGRPGVVLSIWDPHRCFYIPTWTQQFDGVKAWGYFPIDSEGRQGGFGGPAAAAVKQYDRVLAYGPFGARVLRNVLEKPVDWLPHGIDLNFWSPVPGAARKLIGCVAANQTRKDLAVTFEAWALLRDRHPGRWTYWLHTDREVEAWSVPELALEHGFKNDLLVTLAGVDDATMRGLYSQCVATFAPGLGEGFGYPIIESLACGAPVVHVDYGGGAELTPAQWRVIEAAWRLEGLYLQKRPVLDPEAVAWRLEQAATWHEKEGKLAEAYCRGAVAHLSWEAIDRRWFSWFKRGLTT</sequence>
<name>A0A0F8ZQ41_9ZZZZ</name>
<reference evidence="2" key="1">
    <citation type="journal article" date="2015" name="Nature">
        <title>Complex archaea that bridge the gap between prokaryotes and eukaryotes.</title>
        <authorList>
            <person name="Spang A."/>
            <person name="Saw J.H."/>
            <person name="Jorgensen S.L."/>
            <person name="Zaremba-Niedzwiedzka K."/>
            <person name="Martijn J."/>
            <person name="Lind A.E."/>
            <person name="van Eijk R."/>
            <person name="Schleper C."/>
            <person name="Guy L."/>
            <person name="Ettema T.J."/>
        </authorList>
    </citation>
    <scope>NUCLEOTIDE SEQUENCE</scope>
</reference>
<keyword evidence="1" id="KW-0808">Transferase</keyword>
<comment type="caution">
    <text evidence="2">The sequence shown here is derived from an EMBL/GenBank/DDBJ whole genome shotgun (WGS) entry which is preliminary data.</text>
</comment>
<protein>
    <recommendedName>
        <fullName evidence="3">Glycosyl transferase family 1 domain-containing protein</fullName>
    </recommendedName>
</protein>
<evidence type="ECO:0008006" key="3">
    <source>
        <dbReference type="Google" id="ProtNLM"/>
    </source>
</evidence>
<accession>A0A0F8ZQ41</accession>
<dbReference type="SUPFAM" id="SSF53756">
    <property type="entry name" value="UDP-Glycosyltransferase/glycogen phosphorylase"/>
    <property type="match status" value="1"/>
</dbReference>
<dbReference type="AlphaFoldDB" id="A0A0F8ZQ41"/>
<dbReference type="GO" id="GO:0009103">
    <property type="term" value="P:lipopolysaccharide biosynthetic process"/>
    <property type="evidence" value="ECO:0007669"/>
    <property type="project" value="TreeGrafter"/>
</dbReference>
<dbReference type="Gene3D" id="3.40.50.2000">
    <property type="entry name" value="Glycogen Phosphorylase B"/>
    <property type="match status" value="1"/>
</dbReference>
<dbReference type="GO" id="GO:0016757">
    <property type="term" value="F:glycosyltransferase activity"/>
    <property type="evidence" value="ECO:0007669"/>
    <property type="project" value="TreeGrafter"/>
</dbReference>
<feature type="non-terminal residue" evidence="2">
    <location>
        <position position="1"/>
    </location>
</feature>
<evidence type="ECO:0000313" key="2">
    <source>
        <dbReference type="EMBL" id="KKK95987.1"/>
    </source>
</evidence>
<dbReference type="PANTHER" id="PTHR46401">
    <property type="entry name" value="GLYCOSYLTRANSFERASE WBBK-RELATED"/>
    <property type="match status" value="1"/>
</dbReference>
<gene>
    <name evidence="2" type="ORF">LCGC14_2667310</name>
</gene>
<dbReference type="Pfam" id="PF13692">
    <property type="entry name" value="Glyco_trans_1_4"/>
    <property type="match status" value="1"/>
</dbReference>
<evidence type="ECO:0000256" key="1">
    <source>
        <dbReference type="ARBA" id="ARBA00022679"/>
    </source>
</evidence>
<dbReference type="PANTHER" id="PTHR46401:SF2">
    <property type="entry name" value="GLYCOSYLTRANSFERASE WBBK-RELATED"/>
    <property type="match status" value="1"/>
</dbReference>